<feature type="region of interest" description="Disordered" evidence="1">
    <location>
        <begin position="1"/>
        <end position="21"/>
    </location>
</feature>
<gene>
    <name evidence="2" type="ORF">SKAU_G00247570</name>
</gene>
<evidence type="ECO:0000256" key="1">
    <source>
        <dbReference type="SAM" id="MobiDB-lite"/>
    </source>
</evidence>
<dbReference type="AlphaFoldDB" id="A0A9Q1IRK4"/>
<sequence length="74" mass="8238">MTNDQESSGYEEPLPHRSDLQGYRNTELYVTCRQSRYKCSFAFGLGNEPGAANESAVREDPYTLSSAANAEPRC</sequence>
<accession>A0A9Q1IRK4</accession>
<protein>
    <submittedName>
        <fullName evidence="2">Uncharacterized protein</fullName>
    </submittedName>
</protein>
<comment type="caution">
    <text evidence="2">The sequence shown here is derived from an EMBL/GenBank/DDBJ whole genome shotgun (WGS) entry which is preliminary data.</text>
</comment>
<reference evidence="2" key="1">
    <citation type="journal article" date="2023" name="Science">
        <title>Genome structures resolve the early diversification of teleost fishes.</title>
        <authorList>
            <person name="Parey E."/>
            <person name="Louis A."/>
            <person name="Montfort J."/>
            <person name="Bouchez O."/>
            <person name="Roques C."/>
            <person name="Iampietro C."/>
            <person name="Lluch J."/>
            <person name="Castinel A."/>
            <person name="Donnadieu C."/>
            <person name="Desvignes T."/>
            <person name="Floi Bucao C."/>
            <person name="Jouanno E."/>
            <person name="Wen M."/>
            <person name="Mejri S."/>
            <person name="Dirks R."/>
            <person name="Jansen H."/>
            <person name="Henkel C."/>
            <person name="Chen W.J."/>
            <person name="Zahm M."/>
            <person name="Cabau C."/>
            <person name="Klopp C."/>
            <person name="Thompson A.W."/>
            <person name="Robinson-Rechavi M."/>
            <person name="Braasch I."/>
            <person name="Lecointre G."/>
            <person name="Bobe J."/>
            <person name="Postlethwait J.H."/>
            <person name="Berthelot C."/>
            <person name="Roest Crollius H."/>
            <person name="Guiguen Y."/>
        </authorList>
    </citation>
    <scope>NUCLEOTIDE SEQUENCE</scope>
    <source>
        <strain evidence="2">WJC10195</strain>
    </source>
</reference>
<evidence type="ECO:0000313" key="3">
    <source>
        <dbReference type="Proteomes" id="UP001152622"/>
    </source>
</evidence>
<keyword evidence="3" id="KW-1185">Reference proteome</keyword>
<proteinExistence type="predicted"/>
<evidence type="ECO:0000313" key="2">
    <source>
        <dbReference type="EMBL" id="KAJ8349627.1"/>
    </source>
</evidence>
<dbReference type="Proteomes" id="UP001152622">
    <property type="component" value="Chromosome 9"/>
</dbReference>
<dbReference type="EMBL" id="JAINUF010000009">
    <property type="protein sequence ID" value="KAJ8349627.1"/>
    <property type="molecule type" value="Genomic_DNA"/>
</dbReference>
<feature type="region of interest" description="Disordered" evidence="1">
    <location>
        <begin position="49"/>
        <end position="74"/>
    </location>
</feature>
<name>A0A9Q1IRK4_SYNKA</name>
<organism evidence="2 3">
    <name type="scientific">Synaphobranchus kaupii</name>
    <name type="common">Kaup's arrowtooth eel</name>
    <dbReference type="NCBI Taxonomy" id="118154"/>
    <lineage>
        <taxon>Eukaryota</taxon>
        <taxon>Metazoa</taxon>
        <taxon>Chordata</taxon>
        <taxon>Craniata</taxon>
        <taxon>Vertebrata</taxon>
        <taxon>Euteleostomi</taxon>
        <taxon>Actinopterygii</taxon>
        <taxon>Neopterygii</taxon>
        <taxon>Teleostei</taxon>
        <taxon>Anguilliformes</taxon>
        <taxon>Synaphobranchidae</taxon>
        <taxon>Synaphobranchus</taxon>
    </lineage>
</organism>